<dbReference type="Proteomes" id="UP000219329">
    <property type="component" value="Unassembled WGS sequence"/>
</dbReference>
<evidence type="ECO:0000313" key="3">
    <source>
        <dbReference type="Proteomes" id="UP000219329"/>
    </source>
</evidence>
<feature type="transmembrane region" description="Helical" evidence="1">
    <location>
        <begin position="237"/>
        <end position="261"/>
    </location>
</feature>
<keyword evidence="1" id="KW-0812">Transmembrane</keyword>
<accession>A0A2A5WFI5</accession>
<feature type="transmembrane region" description="Helical" evidence="1">
    <location>
        <begin position="53"/>
        <end position="80"/>
    </location>
</feature>
<evidence type="ECO:0008006" key="4">
    <source>
        <dbReference type="Google" id="ProtNLM"/>
    </source>
</evidence>
<reference evidence="2 3" key="1">
    <citation type="submission" date="2017-08" db="EMBL/GenBank/DDBJ databases">
        <title>Fine stratification of microbial communities through a metagenomic profile of the photic zone.</title>
        <authorList>
            <person name="Haro-Moreno J.M."/>
            <person name="Lopez-Perez M."/>
            <person name="De La Torre J."/>
            <person name="Picazo A."/>
            <person name="Camacho A."/>
            <person name="Rodriguez-Valera F."/>
        </authorList>
    </citation>
    <scope>NUCLEOTIDE SEQUENCE [LARGE SCALE GENOMIC DNA]</scope>
    <source>
        <strain evidence="2">MED-G28</strain>
    </source>
</reference>
<feature type="transmembrane region" description="Helical" evidence="1">
    <location>
        <begin position="21"/>
        <end position="41"/>
    </location>
</feature>
<name>A0A2A5WFI5_9GAMM</name>
<feature type="transmembrane region" description="Helical" evidence="1">
    <location>
        <begin position="211"/>
        <end position="230"/>
    </location>
</feature>
<protein>
    <recommendedName>
        <fullName evidence="4">DUF2232 domain-containing protein</fullName>
    </recommendedName>
</protein>
<gene>
    <name evidence="2" type="ORF">CNF02_03020</name>
</gene>
<feature type="transmembrane region" description="Helical" evidence="1">
    <location>
        <begin position="188"/>
        <end position="205"/>
    </location>
</feature>
<proteinExistence type="predicted"/>
<dbReference type="AlphaFoldDB" id="A0A2A5WFI5"/>
<keyword evidence="1" id="KW-1133">Transmembrane helix</keyword>
<feature type="transmembrane region" description="Helical" evidence="1">
    <location>
        <begin position="92"/>
        <end position="110"/>
    </location>
</feature>
<organism evidence="2 3">
    <name type="scientific">OM182 bacterium MED-G28</name>
    <dbReference type="NCBI Taxonomy" id="1986256"/>
    <lineage>
        <taxon>Bacteria</taxon>
        <taxon>Pseudomonadati</taxon>
        <taxon>Pseudomonadota</taxon>
        <taxon>Gammaproteobacteria</taxon>
        <taxon>OMG group</taxon>
        <taxon>OM182 clade</taxon>
    </lineage>
</organism>
<dbReference type="EMBL" id="NTJZ01000002">
    <property type="protein sequence ID" value="PDH35014.1"/>
    <property type="molecule type" value="Genomic_DNA"/>
</dbReference>
<evidence type="ECO:0000256" key="1">
    <source>
        <dbReference type="SAM" id="Phobius"/>
    </source>
</evidence>
<feature type="transmembrane region" description="Helical" evidence="1">
    <location>
        <begin position="143"/>
        <end position="162"/>
    </location>
</feature>
<comment type="caution">
    <text evidence="2">The sequence shown here is derived from an EMBL/GenBank/DDBJ whole genome shotgun (WGS) entry which is preliminary data.</text>
</comment>
<sequence length="275" mass="30797">MRGLAQFVMTGRKQAIIAAGLLGLIPLINLLSPAVVGIVMLRKGLQEATFVFIWGALPLVVWAMLGDIVPLVLLFGITGLTWLLRETESWEFTFLAAIAIGLVIEIYLRLQPAVLDAVFQQLQPYFQQNNLQGMEIEEIRETMTTIIGSVYMFLAIVLTMLARWMQASLFNPGGFQSEIHQLRIKQKVALILLGFMLLCSFGILIPQAWVLYFMIPLVFSGVGLLHAVVAKRKMSSMVLVVFYVLLMLPVVIQVVVLLALIDSWYDFRARLDQVG</sequence>
<keyword evidence="1" id="KW-0472">Membrane</keyword>
<evidence type="ECO:0000313" key="2">
    <source>
        <dbReference type="EMBL" id="PDH35014.1"/>
    </source>
</evidence>